<dbReference type="AlphaFoldDB" id="A0A5S9QR88"/>
<dbReference type="EMBL" id="CACSII010000021">
    <property type="protein sequence ID" value="CAA0120949.1"/>
    <property type="molecule type" value="Genomic_DNA"/>
</dbReference>
<evidence type="ECO:0000313" key="1">
    <source>
        <dbReference type="EMBL" id="CAA0120949.1"/>
    </source>
</evidence>
<dbReference type="Proteomes" id="UP000434580">
    <property type="component" value="Unassembled WGS sequence"/>
</dbReference>
<accession>A0A5S9QR88</accession>
<gene>
    <name evidence="1" type="ORF">DPBNPPHM_02656</name>
</gene>
<protein>
    <submittedName>
        <fullName evidence="1">Uncharacterized protein</fullName>
    </submittedName>
</protein>
<name>A0A5S9QR88_9GAMM</name>
<evidence type="ECO:0000313" key="2">
    <source>
        <dbReference type="Proteomes" id="UP000434580"/>
    </source>
</evidence>
<dbReference type="PROSITE" id="PS51257">
    <property type="entry name" value="PROKAR_LIPOPROTEIN"/>
    <property type="match status" value="1"/>
</dbReference>
<proteinExistence type="predicted"/>
<reference evidence="1 2" key="1">
    <citation type="submission" date="2019-11" db="EMBL/GenBank/DDBJ databases">
        <authorList>
            <person name="Holert J."/>
        </authorList>
    </citation>
    <scope>NUCLEOTIDE SEQUENCE [LARGE SCALE GENOMIC DNA]</scope>
    <source>
        <strain evidence="1">BC5_2</strain>
    </source>
</reference>
<dbReference type="OrthoDB" id="9877125at2"/>
<sequence>MKNFVRSLGIASVALLAACENDNGSLQEPLFNNYSAYKTQIKQKPANEGDVVPVDYSGYWLLVQDKTTARTDIDNNYATSIIKQRSISRIEQVEQPDGISRLSVHTCGDPNPDVVDVVNKSGVANVNHGVDDELTTIVGTTKWQFSGNNRLQREAQIEYGFLADRSTEKSTTRAIKIAPLTPETRVENMETVELSGGDILQVISGVVEVDESPLYQSRVTAAETYSVSCFDYVIETNAGRSNNFPVKDGSSTIYMEARKADESDTQIQVRMTRVKDGTATTNVELANGDGSFDNFEHVQSNEILTTSNPARLTSLFFRSQTYMGGLFDRGELDTSKTPAAYEYIPILKVDAKL</sequence>
<organism evidence="1 2">
    <name type="scientific">BD1-7 clade bacterium</name>
    <dbReference type="NCBI Taxonomy" id="2029982"/>
    <lineage>
        <taxon>Bacteria</taxon>
        <taxon>Pseudomonadati</taxon>
        <taxon>Pseudomonadota</taxon>
        <taxon>Gammaproteobacteria</taxon>
        <taxon>Cellvibrionales</taxon>
        <taxon>Spongiibacteraceae</taxon>
        <taxon>BD1-7 clade</taxon>
    </lineage>
</organism>